<evidence type="ECO:0000313" key="4">
    <source>
        <dbReference type="Proteomes" id="UP000481153"/>
    </source>
</evidence>
<protein>
    <recommendedName>
        <fullName evidence="2">Peptidase C1A papain C-terminal domain-containing protein</fullName>
    </recommendedName>
</protein>
<evidence type="ECO:0000256" key="1">
    <source>
        <dbReference type="SAM" id="MobiDB-lite"/>
    </source>
</evidence>
<name>A0A6G0XQL0_9STRA</name>
<gene>
    <name evidence="3" type="ORF">Ae201684_002216</name>
</gene>
<accession>A0A6G0XQL0</accession>
<dbReference type="EMBL" id="VJMJ01000023">
    <property type="protein sequence ID" value="KAF0742813.1"/>
    <property type="molecule type" value="Genomic_DNA"/>
</dbReference>
<dbReference type="InterPro" id="IPR038765">
    <property type="entry name" value="Papain-like_cys_pep_sf"/>
</dbReference>
<dbReference type="GO" id="GO:0006508">
    <property type="term" value="P:proteolysis"/>
    <property type="evidence" value="ECO:0007669"/>
    <property type="project" value="InterPro"/>
</dbReference>
<dbReference type="Pfam" id="PF00112">
    <property type="entry name" value="Peptidase_C1"/>
    <property type="match status" value="1"/>
</dbReference>
<comment type="caution">
    <text evidence="3">The sequence shown here is derived from an EMBL/GenBank/DDBJ whole genome shotgun (WGS) entry which is preliminary data.</text>
</comment>
<keyword evidence="4" id="KW-1185">Reference proteome</keyword>
<organism evidence="3 4">
    <name type="scientific">Aphanomyces euteiches</name>
    <dbReference type="NCBI Taxonomy" id="100861"/>
    <lineage>
        <taxon>Eukaryota</taxon>
        <taxon>Sar</taxon>
        <taxon>Stramenopiles</taxon>
        <taxon>Oomycota</taxon>
        <taxon>Saprolegniomycetes</taxon>
        <taxon>Saprolegniales</taxon>
        <taxon>Verrucalvaceae</taxon>
        <taxon>Aphanomyces</taxon>
    </lineage>
</organism>
<feature type="region of interest" description="Disordered" evidence="1">
    <location>
        <begin position="1"/>
        <end position="31"/>
    </location>
</feature>
<dbReference type="InterPro" id="IPR000668">
    <property type="entry name" value="Peptidase_C1A_C"/>
</dbReference>
<feature type="compositionally biased region" description="Basic and acidic residues" evidence="1">
    <location>
        <begin position="66"/>
        <end position="87"/>
    </location>
</feature>
<sequence length="150" mass="16409">MKSPWAPKKPGSTSPIVYNPVMGPAHDPTESIIYSPPLLSPVNAPLGHPPSPSRLNLTPLDIHAANGDDHEGHEEHDGSIHQAHDDEKEQCHQGGIITECTDAQPDHAVIAVGYDGESYNVRNSWESSWGWRWLHPFGALAIHAEHSLEN</sequence>
<feature type="domain" description="Peptidase C1A papain C-terminal" evidence="2">
    <location>
        <begin position="78"/>
        <end position="130"/>
    </location>
</feature>
<reference evidence="3 4" key="1">
    <citation type="submission" date="2019-07" db="EMBL/GenBank/DDBJ databases">
        <title>Genomics analysis of Aphanomyces spp. identifies a new class of oomycete effector associated with host adaptation.</title>
        <authorList>
            <person name="Gaulin E."/>
        </authorList>
    </citation>
    <scope>NUCLEOTIDE SEQUENCE [LARGE SCALE GENOMIC DNA]</scope>
    <source>
        <strain evidence="3 4">ATCC 201684</strain>
    </source>
</reference>
<evidence type="ECO:0000259" key="2">
    <source>
        <dbReference type="Pfam" id="PF00112"/>
    </source>
</evidence>
<dbReference type="VEuPathDB" id="FungiDB:AeMF1_017367"/>
<evidence type="ECO:0000313" key="3">
    <source>
        <dbReference type="EMBL" id="KAF0742813.1"/>
    </source>
</evidence>
<dbReference type="Gene3D" id="3.90.70.10">
    <property type="entry name" value="Cysteine proteinases"/>
    <property type="match status" value="1"/>
</dbReference>
<feature type="region of interest" description="Disordered" evidence="1">
    <location>
        <begin position="44"/>
        <end position="87"/>
    </location>
</feature>
<dbReference type="AlphaFoldDB" id="A0A6G0XQL0"/>
<dbReference type="SUPFAM" id="SSF54001">
    <property type="entry name" value="Cysteine proteinases"/>
    <property type="match status" value="1"/>
</dbReference>
<dbReference type="GO" id="GO:0008234">
    <property type="term" value="F:cysteine-type peptidase activity"/>
    <property type="evidence" value="ECO:0007669"/>
    <property type="project" value="InterPro"/>
</dbReference>
<proteinExistence type="predicted"/>
<dbReference type="Proteomes" id="UP000481153">
    <property type="component" value="Unassembled WGS sequence"/>
</dbReference>